<evidence type="ECO:0000313" key="1">
    <source>
        <dbReference type="EMBL" id="SHF16611.1"/>
    </source>
</evidence>
<gene>
    <name evidence="1" type="ORF">SAMN05444408_1106</name>
</gene>
<evidence type="ECO:0000313" key="2">
    <source>
        <dbReference type="Proteomes" id="UP000184236"/>
    </source>
</evidence>
<name>A0A1M4ZF35_9FLAO</name>
<dbReference type="STRING" id="1302685.SAMN05444408_1106"/>
<reference evidence="2" key="1">
    <citation type="submission" date="2016-11" db="EMBL/GenBank/DDBJ databases">
        <authorList>
            <person name="Varghese N."/>
            <person name="Submissions S."/>
        </authorList>
    </citation>
    <scope>NUCLEOTIDE SEQUENCE [LARGE SCALE GENOMIC DNA]</scope>
    <source>
        <strain evidence="2">DSM 26898</strain>
    </source>
</reference>
<dbReference type="SUPFAM" id="SSF50969">
    <property type="entry name" value="YVTN repeat-like/Quinoprotein amine dehydrogenase"/>
    <property type="match status" value="1"/>
</dbReference>
<sequence length="698" mass="75061">MNSVHKLLSYSKKPYKTKQLPLTMTKKLSAVIGFSLLVAATGCSSEDNLLPENNESSNSITNGDITLRYGGGDLAKSVELKNSAVDFIRFDQNGQKHSVSQKTVMYTPNLSGAIAAVGNNWYNINNGETYYIPEGTTFTGGFNFNSAGKIIVLGELGGSNWINVPNGGKVEVGNNGKISSSVNFHLNSGGILNNYGFVTYTTGSVDGIINNYNNLNFNNSESLNGSSTVNNYCRMVFNAQNNYLNASLNNEGYLTFEKGFHINGSGVLNLKPQSFTEVTGGSVSVDGKVSNTGNSFARMDFSNMSFGNLNASPAFTGFIDMNFVNTSYAVLQNNNKINNQVTLNSNTYIAAGECTPQKGIAPCSDSQLQFTVVANVVSPSINNTTLSATGVTVNNGFAYVSYHTNDALSGSNTQGAIRILNVTDYSAPSLVSEALFNNIEFNNVDVANNKLYAVGGDKNGSKLVTAPLYNNVFNTQDLSSFVNYKLPSSTAKNSYFYNNYLYASTGTTGGGFFKLDPNNGYSVAEQFNFAGERAKYVAHNNTYQVFLATQANGASLRIANNDGSNAKVYNYAGLAQSVTDGKNVIVLDDEYVYLALSDKGVAKIRLNDGQLISTFVPRNFKVNNQNVFSQTGLTNAVAVSNCYLYLANGTDGVIVLNKTNFKVVGYYKLNGSANYIYINNNLAFVATGQSGLNILKIN</sequence>
<dbReference type="InterPro" id="IPR011044">
    <property type="entry name" value="Quino_amine_DH_bsu"/>
</dbReference>
<organism evidence="1 2">
    <name type="scientific">Chryseobacterium takakiae</name>
    <dbReference type="NCBI Taxonomy" id="1302685"/>
    <lineage>
        <taxon>Bacteria</taxon>
        <taxon>Pseudomonadati</taxon>
        <taxon>Bacteroidota</taxon>
        <taxon>Flavobacteriia</taxon>
        <taxon>Flavobacteriales</taxon>
        <taxon>Weeksellaceae</taxon>
        <taxon>Chryseobacterium group</taxon>
        <taxon>Chryseobacterium</taxon>
    </lineage>
</organism>
<dbReference type="AlphaFoldDB" id="A0A1M4ZF35"/>
<dbReference type="EMBL" id="FQVO01000010">
    <property type="protein sequence ID" value="SHF16611.1"/>
    <property type="molecule type" value="Genomic_DNA"/>
</dbReference>
<protein>
    <submittedName>
        <fullName evidence="1">Uncharacterized conserved protein</fullName>
    </submittedName>
</protein>
<proteinExistence type="predicted"/>
<dbReference type="Proteomes" id="UP000184236">
    <property type="component" value="Unassembled WGS sequence"/>
</dbReference>
<keyword evidence="2" id="KW-1185">Reference proteome</keyword>
<accession>A0A1M4ZF35</accession>